<feature type="compositionally biased region" description="Polar residues" evidence="7">
    <location>
        <begin position="355"/>
        <end position="372"/>
    </location>
</feature>
<keyword evidence="3" id="KW-0805">Transcription regulation</keyword>
<evidence type="ECO:0000259" key="8">
    <source>
        <dbReference type="SMART" id="SM01370"/>
    </source>
</evidence>
<evidence type="ECO:0000313" key="10">
    <source>
        <dbReference type="RefSeq" id="XP_026675934.1"/>
    </source>
</evidence>
<dbReference type="GO" id="GO:0016251">
    <property type="term" value="F:RNA polymerase II general transcription initiation factor activity"/>
    <property type="evidence" value="ECO:0007669"/>
    <property type="project" value="TreeGrafter"/>
</dbReference>
<keyword evidence="10" id="KW-0648">Protein biosynthesis</keyword>
<feature type="compositionally biased region" description="Polar residues" evidence="7">
    <location>
        <begin position="399"/>
        <end position="410"/>
    </location>
</feature>
<dbReference type="PANTHER" id="PTHR12228:SF0">
    <property type="entry name" value="TATA-BOX BINDING PROTEIN ASSOCIATED FACTOR 7"/>
    <property type="match status" value="1"/>
</dbReference>
<keyword evidence="6" id="KW-0175">Coiled coil</keyword>
<protein>
    <submittedName>
        <fullName evidence="10">LOW QUALITY PROTEIN: transcription initiation factor TFIID subunit 7</fullName>
    </submittedName>
</protein>
<proteinExistence type="inferred from homology"/>
<dbReference type="GeneID" id="103524852"/>
<evidence type="ECO:0000256" key="2">
    <source>
        <dbReference type="ARBA" id="ARBA00009368"/>
    </source>
</evidence>
<feature type="region of interest" description="Disordered" evidence="7">
    <location>
        <begin position="353"/>
        <end position="383"/>
    </location>
</feature>
<keyword evidence="10" id="KW-0396">Initiation factor</keyword>
<dbReference type="InterPro" id="IPR037817">
    <property type="entry name" value="TAF7"/>
</dbReference>
<evidence type="ECO:0000256" key="5">
    <source>
        <dbReference type="ARBA" id="ARBA00023242"/>
    </source>
</evidence>
<dbReference type="RefSeq" id="XP_026675934.1">
    <property type="nucleotide sequence ID" value="XM_026820133.1"/>
</dbReference>
<dbReference type="AlphaFoldDB" id="A0A3Q0IIB3"/>
<evidence type="ECO:0000256" key="4">
    <source>
        <dbReference type="ARBA" id="ARBA00023163"/>
    </source>
</evidence>
<evidence type="ECO:0000256" key="7">
    <source>
        <dbReference type="SAM" id="MobiDB-lite"/>
    </source>
</evidence>
<reference evidence="10" key="1">
    <citation type="submission" date="2025-08" db="UniProtKB">
        <authorList>
            <consortium name="RefSeq"/>
        </authorList>
    </citation>
    <scope>IDENTIFICATION</scope>
</reference>
<accession>A0A3Q0IIB3</accession>
<dbReference type="Pfam" id="PF04658">
    <property type="entry name" value="TAFII55_N"/>
    <property type="match status" value="1"/>
</dbReference>
<evidence type="ECO:0000256" key="3">
    <source>
        <dbReference type="ARBA" id="ARBA00023015"/>
    </source>
</evidence>
<gene>
    <name evidence="10" type="primary">LOC103524852</name>
</gene>
<keyword evidence="5" id="KW-0539">Nucleus</keyword>
<evidence type="ECO:0000256" key="1">
    <source>
        <dbReference type="ARBA" id="ARBA00004123"/>
    </source>
</evidence>
<comment type="similarity">
    <text evidence="2">Belongs to the TAF7 family.</text>
</comment>
<evidence type="ECO:0000313" key="9">
    <source>
        <dbReference type="Proteomes" id="UP000079169"/>
    </source>
</evidence>
<dbReference type="PANTHER" id="PTHR12228">
    <property type="entry name" value="TRANSCRIPTION INITIATION FACTOR TFIID 55 KD SUBUNIT-RELATED"/>
    <property type="match status" value="1"/>
</dbReference>
<sequence length="553" mass="62902">MDFNKKFDQDSDVAKREEVVDLESQFILRLPPDAAKVLREAIDSGDPHLKDRMSIKLENDVRYGEYKQLSIQSIGQYIQSLTQSNMDFNKKFDQDSDVAKREEVVDLESQFILRLPPVSTLVPANSKEKTSYMETCDLEVVDLPTIIESLKTIDRKNFYKTADICQMMICKEEDDRGTSDEEEERLFKNKKDNKVDKKFLWPHGITPPMKNVRKRRFRKTCSTEHDIFGGAVSDSEEEEDASNMVNIMDLDEDNSRLSIRFVCDSEAVHVKWELVMEEDDKSKASSHNVKEEPLVHRVENNTHIKPDLAEHDIFGGAVSDSEEEEDASNMVNIMDLDEDNSRLSRFSGELDSHLSDSATFQQQDSQSATDGTSMADGGRGQSSSFITQFNREMFIGDQAPSTSSFATDGTSMADGGRGQSSSFITQFNREMFIGDQAPSTSSFEPSSIKSELYTGAVEEAGTSGLYDNTNEYFEDNVEQLSTETIQARMDALDQEISDLENKRRQQELELMNIENQTLRQRFQSVLDNLNMELMEKDQEYQKLATMLDTPPDC</sequence>
<dbReference type="InterPro" id="IPR006751">
    <property type="entry name" value="TAFII55_prot_cons_reg"/>
</dbReference>
<keyword evidence="4" id="KW-0804">Transcription</keyword>
<comment type="subcellular location">
    <subcellularLocation>
        <location evidence="1">Nucleus</location>
    </subcellularLocation>
</comment>
<name>A0A3Q0IIB3_DIACI</name>
<dbReference type="Proteomes" id="UP000079169">
    <property type="component" value="Unplaced"/>
</dbReference>
<dbReference type="SMART" id="SM01370">
    <property type="entry name" value="TAFII55_N"/>
    <property type="match status" value="1"/>
</dbReference>
<evidence type="ECO:0000256" key="6">
    <source>
        <dbReference type="SAM" id="Coils"/>
    </source>
</evidence>
<keyword evidence="9" id="KW-1185">Reference proteome</keyword>
<dbReference type="KEGG" id="dci:103524852"/>
<feature type="domain" description="TAFII55 protein conserved region" evidence="8">
    <location>
        <begin position="22"/>
        <end position="255"/>
    </location>
</feature>
<dbReference type="CDD" id="cd08047">
    <property type="entry name" value="TAF7"/>
    <property type="match status" value="1"/>
</dbReference>
<dbReference type="STRING" id="121845.A0A3Q0IIB3"/>
<dbReference type="PaxDb" id="121845-A0A3Q0IIB3"/>
<feature type="region of interest" description="Disordered" evidence="7">
    <location>
        <begin position="399"/>
        <end position="419"/>
    </location>
</feature>
<dbReference type="GO" id="GO:0005669">
    <property type="term" value="C:transcription factor TFIID complex"/>
    <property type="evidence" value="ECO:0007669"/>
    <property type="project" value="InterPro"/>
</dbReference>
<dbReference type="GO" id="GO:0051123">
    <property type="term" value="P:RNA polymerase II preinitiation complex assembly"/>
    <property type="evidence" value="ECO:0007669"/>
    <property type="project" value="TreeGrafter"/>
</dbReference>
<organism evidence="9 10">
    <name type="scientific">Diaphorina citri</name>
    <name type="common">Asian citrus psyllid</name>
    <dbReference type="NCBI Taxonomy" id="121845"/>
    <lineage>
        <taxon>Eukaryota</taxon>
        <taxon>Metazoa</taxon>
        <taxon>Ecdysozoa</taxon>
        <taxon>Arthropoda</taxon>
        <taxon>Hexapoda</taxon>
        <taxon>Insecta</taxon>
        <taxon>Pterygota</taxon>
        <taxon>Neoptera</taxon>
        <taxon>Paraneoptera</taxon>
        <taxon>Hemiptera</taxon>
        <taxon>Sternorrhyncha</taxon>
        <taxon>Psylloidea</taxon>
        <taxon>Psyllidae</taxon>
        <taxon>Diaphorininae</taxon>
        <taxon>Diaphorina</taxon>
    </lineage>
</organism>
<feature type="coiled-coil region" evidence="6">
    <location>
        <begin position="482"/>
        <end position="546"/>
    </location>
</feature>
<dbReference type="GO" id="GO:0003743">
    <property type="term" value="F:translation initiation factor activity"/>
    <property type="evidence" value="ECO:0007669"/>
    <property type="project" value="UniProtKB-KW"/>
</dbReference>